<dbReference type="Proteomes" id="UP000476176">
    <property type="component" value="Unassembled WGS sequence"/>
</dbReference>
<dbReference type="Proteomes" id="UP000437068">
    <property type="component" value="Unassembled WGS sequence"/>
</dbReference>
<dbReference type="EMBL" id="QXGE01007146">
    <property type="protein sequence ID" value="KAE9263902.1"/>
    <property type="molecule type" value="Genomic_DNA"/>
</dbReference>
<dbReference type="Proteomes" id="UP000488956">
    <property type="component" value="Unassembled WGS sequence"/>
</dbReference>
<name>A0A6A4AXU8_9STRA</name>
<protein>
    <submittedName>
        <fullName evidence="5">Uncharacterized protein</fullName>
    </submittedName>
</protein>
<evidence type="ECO:0000313" key="4">
    <source>
        <dbReference type="EMBL" id="KAE9165453.1"/>
    </source>
</evidence>
<evidence type="ECO:0000313" key="5">
    <source>
        <dbReference type="EMBL" id="KAE9263902.1"/>
    </source>
</evidence>
<organism evidence="5 6">
    <name type="scientific">Phytophthora fragariae</name>
    <dbReference type="NCBI Taxonomy" id="53985"/>
    <lineage>
        <taxon>Eukaryota</taxon>
        <taxon>Sar</taxon>
        <taxon>Stramenopiles</taxon>
        <taxon>Oomycota</taxon>
        <taxon>Peronosporomycetes</taxon>
        <taxon>Peronosporales</taxon>
        <taxon>Peronosporaceae</taxon>
        <taxon>Phytophthora</taxon>
    </lineage>
</organism>
<feature type="region of interest" description="Disordered" evidence="1">
    <location>
        <begin position="93"/>
        <end position="112"/>
    </location>
</feature>
<evidence type="ECO:0000313" key="3">
    <source>
        <dbReference type="EMBL" id="KAE9064548.1"/>
    </source>
</evidence>
<dbReference type="Proteomes" id="UP000440732">
    <property type="component" value="Unassembled WGS sequence"/>
</dbReference>
<accession>A0A6A4AXU8</accession>
<evidence type="ECO:0000256" key="1">
    <source>
        <dbReference type="SAM" id="MobiDB-lite"/>
    </source>
</evidence>
<sequence length="112" mass="12112">MPARRLLQAARPFRRPGQRLLTTASTRAASAAAATARRLVRTTGPLSRPAKCWQCPQSYWYHRRHRCSSSAESSLRPGLSQQSEAMFHEAAGTTTAAAAAGDHRLVRAAGPS</sequence>
<proteinExistence type="predicted"/>
<evidence type="ECO:0000313" key="6">
    <source>
        <dbReference type="Proteomes" id="UP000437068"/>
    </source>
</evidence>
<evidence type="ECO:0000313" key="8">
    <source>
        <dbReference type="Proteomes" id="UP000476176"/>
    </source>
</evidence>
<dbReference type="EMBL" id="QXGC01005394">
    <property type="protein sequence ID" value="KAE9165453.1"/>
    <property type="molecule type" value="Genomic_DNA"/>
</dbReference>
<dbReference type="AlphaFoldDB" id="A0A6A4AXU8"/>
<evidence type="ECO:0000313" key="7">
    <source>
        <dbReference type="Proteomes" id="UP000440732"/>
    </source>
</evidence>
<dbReference type="EMBL" id="QXFX01005342">
    <property type="protein sequence ID" value="KAE9061022.1"/>
    <property type="molecule type" value="Genomic_DNA"/>
</dbReference>
<dbReference type="EMBL" id="QXGA01006058">
    <property type="protein sequence ID" value="KAE9064548.1"/>
    <property type="molecule type" value="Genomic_DNA"/>
</dbReference>
<evidence type="ECO:0000313" key="2">
    <source>
        <dbReference type="EMBL" id="KAE9061022.1"/>
    </source>
</evidence>
<reference evidence="6 7" key="1">
    <citation type="submission" date="2018-08" db="EMBL/GenBank/DDBJ databases">
        <title>Genomic investigation of the strawberry pathogen Phytophthora fragariae indicates pathogenicity is determined by transcriptional variation in three key races.</title>
        <authorList>
            <person name="Adams T.M."/>
            <person name="Armitage A.D."/>
            <person name="Sobczyk M.K."/>
            <person name="Bates H.J."/>
            <person name="Dunwell J.M."/>
            <person name="Nellist C.F."/>
            <person name="Harrison R.J."/>
        </authorList>
    </citation>
    <scope>NUCLEOTIDE SEQUENCE [LARGE SCALE GENOMIC DNA]</scope>
    <source>
        <strain evidence="5 6">A4</strain>
        <strain evidence="4 8">BC-23</strain>
        <strain evidence="3 7">NOV-5</strain>
        <strain evidence="2 9">ONT-3</strain>
    </source>
</reference>
<gene>
    <name evidence="5" type="ORF">PF001_g31496</name>
    <name evidence="4" type="ORF">PF004_g29493</name>
    <name evidence="3" type="ORF">PF006_g30671</name>
    <name evidence="2" type="ORF">PF010_g29980</name>
</gene>
<evidence type="ECO:0000313" key="9">
    <source>
        <dbReference type="Proteomes" id="UP000488956"/>
    </source>
</evidence>
<comment type="caution">
    <text evidence="5">The sequence shown here is derived from an EMBL/GenBank/DDBJ whole genome shotgun (WGS) entry which is preliminary data.</text>
</comment>